<dbReference type="OrthoDB" id="9181422at2"/>
<evidence type="ECO:0000256" key="1">
    <source>
        <dbReference type="SAM" id="MobiDB-lite"/>
    </source>
</evidence>
<dbReference type="Pfam" id="PF13511">
    <property type="entry name" value="DUF4124"/>
    <property type="match status" value="1"/>
</dbReference>
<feature type="region of interest" description="Disordered" evidence="1">
    <location>
        <begin position="65"/>
        <end position="119"/>
    </location>
</feature>
<keyword evidence="4" id="KW-1185">Reference proteome</keyword>
<feature type="region of interest" description="Disordered" evidence="1">
    <location>
        <begin position="163"/>
        <end position="194"/>
    </location>
</feature>
<feature type="domain" description="DUF4124" evidence="2">
    <location>
        <begin position="37"/>
        <end position="92"/>
    </location>
</feature>
<accession>A0A2S9K3T4</accession>
<evidence type="ECO:0000313" key="3">
    <source>
        <dbReference type="EMBL" id="PRD65113.1"/>
    </source>
</evidence>
<organism evidence="3 4">
    <name type="scientific">Malikia granosa</name>
    <dbReference type="NCBI Taxonomy" id="263067"/>
    <lineage>
        <taxon>Bacteria</taxon>
        <taxon>Pseudomonadati</taxon>
        <taxon>Pseudomonadota</taxon>
        <taxon>Betaproteobacteria</taxon>
        <taxon>Burkholderiales</taxon>
        <taxon>Comamonadaceae</taxon>
        <taxon>Malikia</taxon>
    </lineage>
</organism>
<gene>
    <name evidence="3" type="ORF">C6P64_10655</name>
</gene>
<feature type="compositionally biased region" description="Basic and acidic residues" evidence="1">
    <location>
        <begin position="163"/>
        <end position="182"/>
    </location>
</feature>
<feature type="compositionally biased region" description="Basic and acidic residues" evidence="1">
    <location>
        <begin position="1"/>
        <end position="10"/>
    </location>
</feature>
<evidence type="ECO:0000259" key="2">
    <source>
        <dbReference type="Pfam" id="PF13511"/>
    </source>
</evidence>
<protein>
    <recommendedName>
        <fullName evidence="2">DUF4124 domain-containing protein</fullName>
    </recommendedName>
</protein>
<sequence>MAKPRGDKMGKFSSPTGANHRAAATRPRISGWLLGSCCWLAAGLAQADGGNWRWLDSQGRQVFSDLPPPVSVPEPRILQRPGPDLPAPAPAPGSTAAGGSPRASAANPEQGQAANSAAEPPLYQRNAAALRENCRRARSTLATLASGLRLYRLDDKGEQVLMDDAMREQETRQARQAERDNCEPPANKPEASAR</sequence>
<feature type="compositionally biased region" description="Low complexity" evidence="1">
    <location>
        <begin position="92"/>
        <end position="108"/>
    </location>
</feature>
<reference evidence="3 4" key="1">
    <citation type="submission" date="2018-03" db="EMBL/GenBank/DDBJ databases">
        <title>Comparative genomics illustrates the genes involved in a hyperalkaliphilic mechanisms of Serpentinomonas isolated from highly-alkaline calcium-rich serpentinized springs.</title>
        <authorList>
            <person name="Suzuki S."/>
            <person name="Ishii S."/>
            <person name="Walworth N."/>
            <person name="Bird L."/>
            <person name="Kuenen J.G."/>
            <person name="Nealson K.H."/>
        </authorList>
    </citation>
    <scope>NUCLEOTIDE SEQUENCE [LARGE SCALE GENOMIC DNA]</scope>
    <source>
        <strain evidence="3 4">P1</strain>
    </source>
</reference>
<dbReference type="Proteomes" id="UP000238589">
    <property type="component" value="Unassembled WGS sequence"/>
</dbReference>
<feature type="region of interest" description="Disordered" evidence="1">
    <location>
        <begin position="1"/>
        <end position="24"/>
    </location>
</feature>
<evidence type="ECO:0000313" key="4">
    <source>
        <dbReference type="Proteomes" id="UP000238589"/>
    </source>
</evidence>
<dbReference type="AlphaFoldDB" id="A0A2S9K3T4"/>
<proteinExistence type="predicted"/>
<name>A0A2S9K3T4_9BURK</name>
<dbReference type="InterPro" id="IPR025392">
    <property type="entry name" value="DUF4124"/>
</dbReference>
<comment type="caution">
    <text evidence="3">The sequence shown here is derived from an EMBL/GenBank/DDBJ whole genome shotgun (WGS) entry which is preliminary data.</text>
</comment>
<dbReference type="EMBL" id="PVLQ01000035">
    <property type="protein sequence ID" value="PRD65113.1"/>
    <property type="molecule type" value="Genomic_DNA"/>
</dbReference>